<dbReference type="GO" id="GO:0034213">
    <property type="term" value="P:quinolinate catabolic process"/>
    <property type="evidence" value="ECO:0007669"/>
    <property type="project" value="TreeGrafter"/>
</dbReference>
<evidence type="ECO:0000313" key="4">
    <source>
        <dbReference type="EMBL" id="AIE92567.1"/>
    </source>
</evidence>
<evidence type="ECO:0000259" key="3">
    <source>
        <dbReference type="Pfam" id="PF01729"/>
    </source>
</evidence>
<reference evidence="4" key="1">
    <citation type="journal article" date="2014" name="Genome Biol. Evol.">
        <title>Pangenome evidence for extensive interdomain horizontal transfer affecting lineage core and shell genes in uncultured planktonic thaumarchaeota and euryarchaeota.</title>
        <authorList>
            <person name="Deschamps P."/>
            <person name="Zivanovic Y."/>
            <person name="Moreira D."/>
            <person name="Rodriguez-Valera F."/>
            <person name="Lopez-Garcia P."/>
        </authorList>
    </citation>
    <scope>NUCLEOTIDE SEQUENCE</scope>
</reference>
<dbReference type="AlphaFoldDB" id="A0A075FSH2"/>
<name>A0A075FSH2_9ARCH</name>
<sequence>MEISRLEQIDDVIQSGADIVMLDNFSPKDAKKANKIIRSKKNKEQLIIEASGNISIENIEQYAKSGVDIISLGRITHSVKNIDMSLEIIKNYS</sequence>
<dbReference type="Gene3D" id="3.20.20.70">
    <property type="entry name" value="Aldolase class I"/>
    <property type="match status" value="1"/>
</dbReference>
<dbReference type="GO" id="GO:0005737">
    <property type="term" value="C:cytoplasm"/>
    <property type="evidence" value="ECO:0007669"/>
    <property type="project" value="TreeGrafter"/>
</dbReference>
<proteinExistence type="inferred from homology"/>
<dbReference type="EC" id="2.4.2.19" evidence="4"/>
<dbReference type="PANTHER" id="PTHR32179:SF3">
    <property type="entry name" value="NICOTINATE-NUCLEOTIDE PYROPHOSPHORYLASE [CARBOXYLATING]"/>
    <property type="match status" value="1"/>
</dbReference>
<evidence type="ECO:0000256" key="1">
    <source>
        <dbReference type="ARBA" id="ARBA00009400"/>
    </source>
</evidence>
<gene>
    <name evidence="4" type="primary">QPRT</name>
    <name evidence="4" type="synonym">nadC</name>
</gene>
<keyword evidence="4" id="KW-0808">Transferase</keyword>
<dbReference type="InterPro" id="IPR027277">
    <property type="entry name" value="NadC/ModD"/>
</dbReference>
<dbReference type="InterPro" id="IPR002638">
    <property type="entry name" value="Quinolinate_PRibosylTrfase_C"/>
</dbReference>
<feature type="domain" description="Quinolinate phosphoribosyl transferase C-terminal" evidence="3">
    <location>
        <begin position="2"/>
        <end position="87"/>
    </location>
</feature>
<comment type="similarity">
    <text evidence="1">Belongs to the NadC/ModD family.</text>
</comment>
<organism evidence="4">
    <name type="scientific">uncultured marine thaumarchaeote AD1000_24_H07</name>
    <dbReference type="NCBI Taxonomy" id="1455902"/>
    <lineage>
        <taxon>Archaea</taxon>
        <taxon>Nitrososphaerota</taxon>
        <taxon>environmental samples</taxon>
    </lineage>
</organism>
<evidence type="ECO:0000256" key="2">
    <source>
        <dbReference type="ARBA" id="ARBA00022676"/>
    </source>
</evidence>
<dbReference type="SUPFAM" id="SSF51690">
    <property type="entry name" value="Nicotinate/Quinolinate PRTase C-terminal domain-like"/>
    <property type="match status" value="1"/>
</dbReference>
<dbReference type="PANTHER" id="PTHR32179">
    <property type="entry name" value="NICOTINATE-NUCLEOTIDE PYROPHOSPHORYLASE [CARBOXYLATING]"/>
    <property type="match status" value="1"/>
</dbReference>
<accession>A0A075FSH2</accession>
<protein>
    <submittedName>
        <fullName evidence="4">Nicotinate-nucleotide pyrophosphorylase (NadC, QPRT)</fullName>
        <ecNumber evidence="4">2.4.2.19</ecNumber>
    </submittedName>
</protein>
<dbReference type="InterPro" id="IPR036068">
    <property type="entry name" value="Nicotinate_pribotase-like_C"/>
</dbReference>
<dbReference type="GO" id="GO:0004514">
    <property type="term" value="F:nicotinate-nucleotide diphosphorylase (carboxylating) activity"/>
    <property type="evidence" value="ECO:0007669"/>
    <property type="project" value="UniProtKB-EC"/>
</dbReference>
<keyword evidence="2 4" id="KW-0328">Glycosyltransferase</keyword>
<dbReference type="Pfam" id="PF01729">
    <property type="entry name" value="QRPTase_C"/>
    <property type="match status" value="1"/>
</dbReference>
<dbReference type="EMBL" id="KF900370">
    <property type="protein sequence ID" value="AIE92567.1"/>
    <property type="molecule type" value="Genomic_DNA"/>
</dbReference>
<dbReference type="InterPro" id="IPR013785">
    <property type="entry name" value="Aldolase_TIM"/>
</dbReference>
<dbReference type="GO" id="GO:0009435">
    <property type="term" value="P:NAD+ biosynthetic process"/>
    <property type="evidence" value="ECO:0007669"/>
    <property type="project" value="InterPro"/>
</dbReference>